<dbReference type="HOGENOM" id="CLU_099453_1_0_9"/>
<dbReference type="AlphaFoldDB" id="C8NFM9"/>
<organism evidence="2 3">
    <name type="scientific">Granulicatella adiacens ATCC 49175</name>
    <dbReference type="NCBI Taxonomy" id="638301"/>
    <lineage>
        <taxon>Bacteria</taxon>
        <taxon>Bacillati</taxon>
        <taxon>Bacillota</taxon>
        <taxon>Bacilli</taxon>
        <taxon>Lactobacillales</taxon>
        <taxon>Carnobacteriaceae</taxon>
        <taxon>Granulicatella</taxon>
    </lineage>
</organism>
<name>C8NFM9_9LACT</name>
<feature type="domain" description="N-acetyltransferase" evidence="1">
    <location>
        <begin position="1"/>
        <end position="152"/>
    </location>
</feature>
<dbReference type="Pfam" id="PF00583">
    <property type="entry name" value="Acetyltransf_1"/>
    <property type="match status" value="1"/>
</dbReference>
<evidence type="ECO:0000313" key="3">
    <source>
        <dbReference type="Proteomes" id="UP000005926"/>
    </source>
</evidence>
<proteinExistence type="predicted"/>
<dbReference type="InterPro" id="IPR016181">
    <property type="entry name" value="Acyl_CoA_acyltransferase"/>
</dbReference>
<dbReference type="SUPFAM" id="SSF55729">
    <property type="entry name" value="Acyl-CoA N-acyltransferases (Nat)"/>
    <property type="match status" value="1"/>
</dbReference>
<evidence type="ECO:0000313" key="2">
    <source>
        <dbReference type="EMBL" id="EEW37365.1"/>
    </source>
</evidence>
<reference evidence="2 3" key="1">
    <citation type="submission" date="2009-08" db="EMBL/GenBank/DDBJ databases">
        <authorList>
            <person name="Muzny D."/>
            <person name="Qin X."/>
            <person name="Deng J."/>
            <person name="Jiang H."/>
            <person name="Liu Y."/>
            <person name="Qu J."/>
            <person name="Song X.-Z."/>
            <person name="Zhang L."/>
            <person name="Thornton R."/>
            <person name="Coyle M."/>
            <person name="Francisco L."/>
            <person name="Jackson L."/>
            <person name="Javaid M."/>
            <person name="Korchina V."/>
            <person name="Kovar C."/>
            <person name="Mata R."/>
            <person name="Mathew T."/>
            <person name="Ngo R."/>
            <person name="Nguyen L."/>
            <person name="Nguyen N."/>
            <person name="Okwuonu G."/>
            <person name="Ongeri F."/>
            <person name="Pham C."/>
            <person name="Simmons D."/>
            <person name="Wilczek-Boney K."/>
            <person name="Hale W."/>
            <person name="Jakkamsetti A."/>
            <person name="Pham P."/>
            <person name="Ruth R."/>
            <person name="San Lucas F."/>
            <person name="Warren J."/>
            <person name="Zhang J."/>
            <person name="Zhao Z."/>
            <person name="Zhou C."/>
            <person name="Zhu D."/>
            <person name="Lee S."/>
            <person name="Bess C."/>
            <person name="Blankenburg K."/>
            <person name="Forbes L."/>
            <person name="Fu Q."/>
            <person name="Gubbala S."/>
            <person name="Hirani K."/>
            <person name="Jayaseelan J.C."/>
            <person name="Lara F."/>
            <person name="Munidasa M."/>
            <person name="Palculict T."/>
            <person name="Patil S."/>
            <person name="Pu L.-L."/>
            <person name="Saada N."/>
            <person name="Tang L."/>
            <person name="Weissenberger G."/>
            <person name="Zhu Y."/>
            <person name="Hemphill L."/>
            <person name="Shang Y."/>
            <person name="Youmans B."/>
            <person name="Ayvaz T."/>
            <person name="Ross M."/>
            <person name="Santibanez J."/>
            <person name="Aqrawi P."/>
            <person name="Gross S."/>
            <person name="Joshi V."/>
            <person name="Fowler G."/>
            <person name="Nazareth L."/>
            <person name="Reid J."/>
            <person name="Worley K."/>
            <person name="Petrosino J."/>
            <person name="Highlander S."/>
            <person name="Gibbs R."/>
        </authorList>
    </citation>
    <scope>NUCLEOTIDE SEQUENCE [LARGE SCALE GENOMIC DNA]</scope>
    <source>
        <strain evidence="2 3">ATCC 49175</strain>
    </source>
</reference>
<keyword evidence="3" id="KW-1185">Reference proteome</keyword>
<dbReference type="GO" id="GO:0016747">
    <property type="term" value="F:acyltransferase activity, transferring groups other than amino-acyl groups"/>
    <property type="evidence" value="ECO:0007669"/>
    <property type="project" value="InterPro"/>
</dbReference>
<dbReference type="EMBL" id="ACKZ01000016">
    <property type="protein sequence ID" value="EEW37365.1"/>
    <property type="molecule type" value="Genomic_DNA"/>
</dbReference>
<accession>C8NFM9</accession>
<dbReference type="Gene3D" id="3.40.630.30">
    <property type="match status" value="1"/>
</dbReference>
<comment type="caution">
    <text evidence="2">The sequence shown here is derived from an EMBL/GenBank/DDBJ whole genome shotgun (WGS) entry which is preliminary data.</text>
</comment>
<sequence>MGRNDVPLILDLENGNQLYFNYCPPKPSKQSVLNDLKALPEGKNIDDKFYIGFFKENRLVAIMDFIVSFPIKETIYIGLFMMDCKESGQGKGSLIINEVLTAFREEGFTKVRLAYMKGNPQSKRFWEKCGFTETGIERENEHGKAVVLEKTL</sequence>
<gene>
    <name evidence="2" type="ORF">HMPREF0444_0724</name>
</gene>
<dbReference type="PROSITE" id="PS51186">
    <property type="entry name" value="GNAT"/>
    <property type="match status" value="1"/>
</dbReference>
<dbReference type="InterPro" id="IPR000182">
    <property type="entry name" value="GNAT_dom"/>
</dbReference>
<protein>
    <submittedName>
        <fullName evidence="2">Acetyltransferase, GNAT family</fullName>
    </submittedName>
</protein>
<keyword evidence="2" id="KW-0808">Transferase</keyword>
<dbReference type="Proteomes" id="UP000005926">
    <property type="component" value="Unassembled WGS sequence"/>
</dbReference>
<evidence type="ECO:0000259" key="1">
    <source>
        <dbReference type="PROSITE" id="PS51186"/>
    </source>
</evidence>
<dbReference type="STRING" id="638301.HMPREF0444_0724"/>
<dbReference type="eggNOG" id="COG0456">
    <property type="taxonomic scope" value="Bacteria"/>
</dbReference>
<dbReference type="CDD" id="cd04301">
    <property type="entry name" value="NAT_SF"/>
    <property type="match status" value="1"/>
</dbReference>